<evidence type="ECO:0000256" key="8">
    <source>
        <dbReference type="SAM" id="Phobius"/>
    </source>
</evidence>
<sequence>MPDPSRSPAKQQGLTLIEVMVAMLIMSLLSIMAWRAITNAIRVSEHLDHATIQVNTLVQAFDQMERDVGWRSTIEVPAQRATDAIPVTPSVSALAGSSGALRLEIVRAGSRPGTWQRVQWWRAGSRLYRAAGPAAEHYPLPAPAAAMAAVAVEDITNFEVRALMPGRGWVRLPAPGSSETPALGLEVVITQGSASRPLPYRRVFSLRG</sequence>
<keyword evidence="7 8" id="KW-0472">Membrane</keyword>
<evidence type="ECO:0000256" key="7">
    <source>
        <dbReference type="ARBA" id="ARBA00023136"/>
    </source>
</evidence>
<keyword evidence="3" id="KW-0488">Methylation</keyword>
<dbReference type="InterPro" id="IPR051621">
    <property type="entry name" value="T2SS_protein_J"/>
</dbReference>
<evidence type="ECO:0000256" key="1">
    <source>
        <dbReference type="ARBA" id="ARBA00004377"/>
    </source>
</evidence>
<dbReference type="RefSeq" id="WP_066131834.1">
    <property type="nucleotide sequence ID" value="NZ_FKIF01000008.1"/>
</dbReference>
<keyword evidence="2" id="KW-1003">Cell membrane</keyword>
<evidence type="ECO:0000313" key="9">
    <source>
        <dbReference type="EMBL" id="SAI72991.1"/>
    </source>
</evidence>
<dbReference type="Proteomes" id="UP000076848">
    <property type="component" value="Unassembled WGS sequence"/>
</dbReference>
<evidence type="ECO:0000256" key="3">
    <source>
        <dbReference type="ARBA" id="ARBA00022481"/>
    </source>
</evidence>
<dbReference type="InterPro" id="IPR012902">
    <property type="entry name" value="N_methyl_site"/>
</dbReference>
<dbReference type="NCBIfam" id="TIGR02532">
    <property type="entry name" value="IV_pilin_GFxxxE"/>
    <property type="match status" value="1"/>
</dbReference>
<accession>A0A157SRQ8</accession>
<evidence type="ECO:0000256" key="6">
    <source>
        <dbReference type="ARBA" id="ARBA00022989"/>
    </source>
</evidence>
<evidence type="ECO:0000256" key="4">
    <source>
        <dbReference type="ARBA" id="ARBA00022519"/>
    </source>
</evidence>
<evidence type="ECO:0000256" key="2">
    <source>
        <dbReference type="ARBA" id="ARBA00022475"/>
    </source>
</evidence>
<dbReference type="AlphaFoldDB" id="A0A157SRQ8"/>
<keyword evidence="10" id="KW-1185">Reference proteome</keyword>
<protein>
    <submittedName>
        <fullName evidence="9">General secretion pathway protein J</fullName>
    </submittedName>
</protein>
<gene>
    <name evidence="9" type="primary">gspJ_3</name>
    <name evidence="9" type="ORF">SAMEA3906486_04396</name>
</gene>
<organism evidence="9 10">
    <name type="scientific">Bordetella ansorpii</name>
    <dbReference type="NCBI Taxonomy" id="288768"/>
    <lineage>
        <taxon>Bacteria</taxon>
        <taxon>Pseudomonadati</taxon>
        <taxon>Pseudomonadota</taxon>
        <taxon>Betaproteobacteria</taxon>
        <taxon>Burkholderiales</taxon>
        <taxon>Alcaligenaceae</taxon>
        <taxon>Bordetella</taxon>
    </lineage>
</organism>
<keyword evidence="6 8" id="KW-1133">Transmembrane helix</keyword>
<evidence type="ECO:0000256" key="5">
    <source>
        <dbReference type="ARBA" id="ARBA00022692"/>
    </source>
</evidence>
<dbReference type="SUPFAM" id="SSF54523">
    <property type="entry name" value="Pili subunits"/>
    <property type="match status" value="1"/>
</dbReference>
<dbReference type="PANTHER" id="PTHR39583:SF2">
    <property type="entry name" value="TYPE II SECRETION SYSTEM PROTEIN J"/>
    <property type="match status" value="1"/>
</dbReference>
<evidence type="ECO:0000313" key="10">
    <source>
        <dbReference type="Proteomes" id="UP000076848"/>
    </source>
</evidence>
<name>A0A157SRQ8_9BORD</name>
<dbReference type="Pfam" id="PF07963">
    <property type="entry name" value="N_methyl"/>
    <property type="match status" value="1"/>
</dbReference>
<dbReference type="PROSITE" id="PS00409">
    <property type="entry name" value="PROKAR_NTER_METHYL"/>
    <property type="match status" value="1"/>
</dbReference>
<dbReference type="PANTHER" id="PTHR39583">
    <property type="entry name" value="TYPE II SECRETION SYSTEM PROTEIN J-RELATED"/>
    <property type="match status" value="1"/>
</dbReference>
<dbReference type="OrthoDB" id="9151668at2"/>
<dbReference type="EMBL" id="FKIF01000008">
    <property type="protein sequence ID" value="SAI72991.1"/>
    <property type="molecule type" value="Genomic_DNA"/>
</dbReference>
<feature type="transmembrane region" description="Helical" evidence="8">
    <location>
        <begin position="12"/>
        <end position="34"/>
    </location>
</feature>
<proteinExistence type="predicted"/>
<reference evidence="9 10" key="1">
    <citation type="submission" date="2016-04" db="EMBL/GenBank/DDBJ databases">
        <authorList>
            <consortium name="Pathogen Informatics"/>
        </authorList>
    </citation>
    <scope>NUCLEOTIDE SEQUENCE [LARGE SCALE GENOMIC DNA]</scope>
    <source>
        <strain evidence="9 10">H050680373</strain>
    </source>
</reference>
<dbReference type="InterPro" id="IPR045584">
    <property type="entry name" value="Pilin-like"/>
</dbReference>
<comment type="subcellular location">
    <subcellularLocation>
        <location evidence="1">Cell inner membrane</location>
        <topology evidence="1">Single-pass membrane protein</topology>
    </subcellularLocation>
</comment>
<keyword evidence="4" id="KW-0997">Cell inner membrane</keyword>
<keyword evidence="5 8" id="KW-0812">Transmembrane</keyword>
<dbReference type="GO" id="GO:0015628">
    <property type="term" value="P:protein secretion by the type II secretion system"/>
    <property type="evidence" value="ECO:0007669"/>
    <property type="project" value="TreeGrafter"/>
</dbReference>
<dbReference type="GO" id="GO:0005886">
    <property type="term" value="C:plasma membrane"/>
    <property type="evidence" value="ECO:0007669"/>
    <property type="project" value="UniProtKB-SubCell"/>
</dbReference>
<dbReference type="STRING" id="288768.SAMEA3906486_04396"/>